<feature type="active site" description="Proton donor" evidence="4">
    <location>
        <position position="156"/>
    </location>
</feature>
<dbReference type="SUPFAM" id="SSF51445">
    <property type="entry name" value="(Trans)glycosidases"/>
    <property type="match status" value="1"/>
</dbReference>
<evidence type="ECO:0000256" key="1">
    <source>
        <dbReference type="ARBA" id="ARBA00009809"/>
    </source>
</evidence>
<sequence length="593" mass="68361">MATFEIKEEFLMNGSPFKLLSGAIHYFRVHPDDWEHSLYNLKALGFNTVETYVPWNLHEPHKGLFQFEGILDLERFLSLAQELGLYVILRPSPYICGEWEFGGLPAWLLKESGRLRACDPNYLAHVAEYYDVLLPKITPHQLSHGGNILMIQVENEYGSYGEEKAYLRAIKEMLTNCGIDMPLFTSDGPWQAALRAGSLIEDDVLVTGNFGSRAKENFAAMQDFFDQHNKKWPLMCMEFWDGWFNRWNEPIIRRDPDDLAESVKEALEIGSVNLYMFHGGTNFGFMNGCSARGAVDLPQVTSYDYDAPLDEQGNPTAKYYALQKMLKEHFPEFEQHEPRIKTSLSMELQLQDKVSLFSVIDQISQPVTTVYPQTMEQLEHPYGYLLYRTKKQRDTEIEKLRIIDGNDRAQVFLNETLLATQYQGEIGEDLFIKQAAEENQLDILVENMGRVNYGHKLTAETQRKGIRRGVMADLHFVTNWTHYGIDFSKSPAIDFTRDWHSEQPGFYRYSFMLEEKRDTFIDLTGFGKGVVLVNNVNIGRFWEVGPILSLYLPSGFLNHGENTIIIFETEGCFAKEVHLRKEPVYKTMEAKKV</sequence>
<dbReference type="FunFam" id="3.20.20.80:FF:000116">
    <property type="entry name" value="Beta-galactosidase 3"/>
    <property type="match status" value="1"/>
</dbReference>
<protein>
    <submittedName>
        <fullName evidence="9">Beta-galactosidase</fullName>
        <ecNumber evidence="9">3.2.1.23</ecNumber>
    </submittedName>
</protein>
<evidence type="ECO:0000256" key="5">
    <source>
        <dbReference type="RuleBase" id="RU003679"/>
    </source>
</evidence>
<dbReference type="EC" id="3.2.1.23" evidence="9"/>
<dbReference type="InterPro" id="IPR017853">
    <property type="entry name" value="GH"/>
</dbReference>
<keyword evidence="2 9" id="KW-0378">Hydrolase</keyword>
<evidence type="ECO:0000259" key="8">
    <source>
        <dbReference type="Pfam" id="PF21467"/>
    </source>
</evidence>
<dbReference type="Pfam" id="PF21467">
    <property type="entry name" value="BetaGal_gal-bd"/>
    <property type="match status" value="1"/>
</dbReference>
<dbReference type="SUPFAM" id="SSF49785">
    <property type="entry name" value="Galactose-binding domain-like"/>
    <property type="match status" value="1"/>
</dbReference>
<keyword evidence="10" id="KW-1185">Reference proteome</keyword>
<dbReference type="Proteomes" id="UP000254807">
    <property type="component" value="Unassembled WGS sequence"/>
</dbReference>
<dbReference type="PRINTS" id="PR00742">
    <property type="entry name" value="GLHYDRLASE35"/>
</dbReference>
<feature type="domain" description="Beta-galactosidase 1-like first all-beta" evidence="7">
    <location>
        <begin position="372"/>
        <end position="485"/>
    </location>
</feature>
<evidence type="ECO:0000313" key="9">
    <source>
        <dbReference type="EMBL" id="STD83039.1"/>
    </source>
</evidence>
<keyword evidence="3 9" id="KW-0326">Glycosidase</keyword>
<dbReference type="PIRSF" id="PIRSF006336">
    <property type="entry name" value="B-gal"/>
    <property type="match status" value="1"/>
</dbReference>
<dbReference type="InterPro" id="IPR008979">
    <property type="entry name" value="Galactose-bd-like_sf"/>
</dbReference>
<evidence type="ECO:0000256" key="4">
    <source>
        <dbReference type="PIRSR" id="PIRSR006336-1"/>
    </source>
</evidence>
<dbReference type="AlphaFoldDB" id="A0A376H4E0"/>
<comment type="similarity">
    <text evidence="1 5">Belongs to the glycosyl hydrolase 35 family.</text>
</comment>
<evidence type="ECO:0000256" key="2">
    <source>
        <dbReference type="ARBA" id="ARBA00022801"/>
    </source>
</evidence>
<proteinExistence type="inferred from homology"/>
<dbReference type="InterPro" id="IPR031330">
    <property type="entry name" value="Gly_Hdrlase_35_cat"/>
</dbReference>
<accession>A0A376H4E0</accession>
<gene>
    <name evidence="9" type="primary">bgaL2_2</name>
    <name evidence="9" type="ORF">NCTC12360_01499</name>
</gene>
<feature type="domain" description="Beta-galactosidase galactose-binding" evidence="8">
    <location>
        <begin position="504"/>
        <end position="562"/>
    </location>
</feature>
<dbReference type="EMBL" id="UFYW01000001">
    <property type="protein sequence ID" value="STD83039.1"/>
    <property type="molecule type" value="Genomic_DNA"/>
</dbReference>
<dbReference type="Pfam" id="PF01301">
    <property type="entry name" value="Glyco_hydro_35"/>
    <property type="match status" value="1"/>
</dbReference>
<dbReference type="RefSeq" id="WP_060814966.1">
    <property type="nucleotide sequence ID" value="NZ_JBHULA010000038.1"/>
</dbReference>
<dbReference type="InterPro" id="IPR026283">
    <property type="entry name" value="B-gal_1-like"/>
</dbReference>
<feature type="domain" description="Glycoside hydrolase 35 catalytic" evidence="6">
    <location>
        <begin position="9"/>
        <end position="328"/>
    </location>
</feature>
<name>A0A376H4E0_ENTGA</name>
<evidence type="ECO:0000259" key="6">
    <source>
        <dbReference type="Pfam" id="PF01301"/>
    </source>
</evidence>
<reference evidence="9 10" key="1">
    <citation type="submission" date="2018-06" db="EMBL/GenBank/DDBJ databases">
        <authorList>
            <consortium name="Pathogen Informatics"/>
            <person name="Doyle S."/>
        </authorList>
    </citation>
    <scope>NUCLEOTIDE SEQUENCE [LARGE SCALE GENOMIC DNA]</scope>
    <source>
        <strain evidence="9 10">NCTC12360</strain>
    </source>
</reference>
<dbReference type="InterPro" id="IPR001944">
    <property type="entry name" value="Glycoside_Hdrlase_35"/>
</dbReference>
<dbReference type="Gene3D" id="2.60.120.260">
    <property type="entry name" value="Galactose-binding domain-like"/>
    <property type="match status" value="2"/>
</dbReference>
<dbReference type="Gene3D" id="3.20.20.80">
    <property type="entry name" value="Glycosidases"/>
    <property type="match status" value="1"/>
</dbReference>
<dbReference type="InterPro" id="IPR048913">
    <property type="entry name" value="BetaGal_gal-bd"/>
</dbReference>
<feature type="active site" description="Nucleophile" evidence="4">
    <location>
        <position position="238"/>
    </location>
</feature>
<evidence type="ECO:0000313" key="10">
    <source>
        <dbReference type="Proteomes" id="UP000254807"/>
    </source>
</evidence>
<dbReference type="GO" id="GO:0004565">
    <property type="term" value="F:beta-galactosidase activity"/>
    <property type="evidence" value="ECO:0007669"/>
    <property type="project" value="UniProtKB-EC"/>
</dbReference>
<dbReference type="OrthoDB" id="9813184at2"/>
<evidence type="ECO:0000259" key="7">
    <source>
        <dbReference type="Pfam" id="PF21317"/>
    </source>
</evidence>
<evidence type="ECO:0000256" key="3">
    <source>
        <dbReference type="ARBA" id="ARBA00023295"/>
    </source>
</evidence>
<dbReference type="InterPro" id="IPR048912">
    <property type="entry name" value="BetaGal1-like_ABD1"/>
</dbReference>
<dbReference type="GO" id="GO:0005975">
    <property type="term" value="P:carbohydrate metabolic process"/>
    <property type="evidence" value="ECO:0007669"/>
    <property type="project" value="InterPro"/>
</dbReference>
<dbReference type="Pfam" id="PF21317">
    <property type="entry name" value="BetaGal_ABD_1"/>
    <property type="match status" value="1"/>
</dbReference>
<organism evidence="9 10">
    <name type="scientific">Enterococcus gallinarum</name>
    <dbReference type="NCBI Taxonomy" id="1353"/>
    <lineage>
        <taxon>Bacteria</taxon>
        <taxon>Bacillati</taxon>
        <taxon>Bacillota</taxon>
        <taxon>Bacilli</taxon>
        <taxon>Lactobacillales</taxon>
        <taxon>Enterococcaceae</taxon>
        <taxon>Enterococcus</taxon>
    </lineage>
</organism>
<dbReference type="PANTHER" id="PTHR23421">
    <property type="entry name" value="BETA-GALACTOSIDASE RELATED"/>
    <property type="match status" value="1"/>
</dbReference>